<proteinExistence type="predicted"/>
<keyword evidence="2" id="KW-1185">Reference proteome</keyword>
<gene>
    <name evidence="1" type="ORF">CORT_0C04470</name>
</gene>
<evidence type="ECO:0000313" key="1">
    <source>
        <dbReference type="EMBL" id="CCG25820.1"/>
    </source>
</evidence>
<dbReference type="GeneID" id="14539462"/>
<dbReference type="HOGENOM" id="CLU_2359493_0_0_1"/>
<reference evidence="1 2" key="1">
    <citation type="journal article" date="2012" name="PLoS ONE">
        <title>Sequence and analysis of the genome of the pathogenic yeast Candida orthopsilosis.</title>
        <authorList>
            <person name="Riccombeni A."/>
            <person name="Vidanes G."/>
            <person name="Proux-Wera E."/>
            <person name="Wolfe K.H."/>
            <person name="Butler G."/>
        </authorList>
    </citation>
    <scope>NUCLEOTIDE SEQUENCE [LARGE SCALE GENOMIC DNA]</scope>
    <source>
        <strain evidence="1 2">Co 90-125</strain>
    </source>
</reference>
<name>H8X2W0_CANO9</name>
<dbReference type="KEGG" id="cot:CORT_0C04470"/>
<dbReference type="Proteomes" id="UP000005018">
    <property type="component" value="Chromosome 3"/>
</dbReference>
<dbReference type="OrthoDB" id="4020388at2759"/>
<dbReference type="AlphaFoldDB" id="H8X2W0"/>
<protein>
    <submittedName>
        <fullName evidence="1">Uncharacterized protein</fullName>
    </submittedName>
</protein>
<dbReference type="EMBL" id="HE681721">
    <property type="protein sequence ID" value="CCG25820.1"/>
    <property type="molecule type" value="Genomic_DNA"/>
</dbReference>
<accession>H8X2W0</accession>
<evidence type="ECO:0000313" key="2">
    <source>
        <dbReference type="Proteomes" id="UP000005018"/>
    </source>
</evidence>
<sequence length="96" mass="11114">MIVVIQNLILFDWLRVLQTKKIAFSKQVIGNRSISSMDNDYAKELSNLRKLRATLQAVKESTDKILQDVETVYKNNHPQLLEQSKDLEQTINKVVN</sequence>
<organism evidence="1 2">
    <name type="scientific">Candida orthopsilosis (strain 90-125)</name>
    <name type="common">Yeast</name>
    <dbReference type="NCBI Taxonomy" id="1136231"/>
    <lineage>
        <taxon>Eukaryota</taxon>
        <taxon>Fungi</taxon>
        <taxon>Dikarya</taxon>
        <taxon>Ascomycota</taxon>
        <taxon>Saccharomycotina</taxon>
        <taxon>Pichiomycetes</taxon>
        <taxon>Debaryomycetaceae</taxon>
        <taxon>Candida/Lodderomyces clade</taxon>
        <taxon>Candida</taxon>
    </lineage>
</organism>
<dbReference type="RefSeq" id="XP_003868724.1">
    <property type="nucleotide sequence ID" value="XM_003868676.1"/>
</dbReference>